<dbReference type="AlphaFoldDB" id="A0A644XMC6"/>
<protein>
    <recommendedName>
        <fullName evidence="2">Type III secretion protein</fullName>
    </recommendedName>
</protein>
<dbReference type="Gene3D" id="1.20.58.90">
    <property type="match status" value="1"/>
</dbReference>
<comment type="caution">
    <text evidence="1">The sequence shown here is derived from an EMBL/GenBank/DDBJ whole genome shotgun (WGS) entry which is preliminary data.</text>
</comment>
<organism evidence="1">
    <name type="scientific">bioreactor metagenome</name>
    <dbReference type="NCBI Taxonomy" id="1076179"/>
    <lineage>
        <taxon>unclassified sequences</taxon>
        <taxon>metagenomes</taxon>
        <taxon>ecological metagenomes</taxon>
    </lineage>
</organism>
<dbReference type="GO" id="GO:0015031">
    <property type="term" value="P:protein transport"/>
    <property type="evidence" value="ECO:0007669"/>
    <property type="project" value="InterPro"/>
</dbReference>
<evidence type="ECO:0000313" key="1">
    <source>
        <dbReference type="EMBL" id="MPM17305.1"/>
    </source>
</evidence>
<sequence>MSNISTGMTFNTVSTAIGNASSSIEATLRQKITDIQGAENVTTAQMLDLQAVMQQWTMMTQVQSTVVKELGDTLKGVIQKAA</sequence>
<name>A0A644XMC6_9ZZZZ</name>
<proteinExistence type="predicted"/>
<gene>
    <name evidence="1" type="ORF">SDC9_63693</name>
</gene>
<dbReference type="SUPFAM" id="SSF140129">
    <property type="entry name" value="MxiH-like"/>
    <property type="match status" value="1"/>
</dbReference>
<dbReference type="InterPro" id="IPR037203">
    <property type="entry name" value="T3SS_needle-like_sf"/>
</dbReference>
<accession>A0A644XMC6</accession>
<dbReference type="InterPro" id="IPR021123">
    <property type="entry name" value="T3SS_needle-like"/>
</dbReference>
<dbReference type="Pfam" id="PF09392">
    <property type="entry name" value="T3SS_needle_F"/>
    <property type="match status" value="1"/>
</dbReference>
<reference evidence="1" key="1">
    <citation type="submission" date="2019-08" db="EMBL/GenBank/DDBJ databases">
        <authorList>
            <person name="Kucharzyk K."/>
            <person name="Murdoch R.W."/>
            <person name="Higgins S."/>
            <person name="Loffler F."/>
        </authorList>
    </citation>
    <scope>NUCLEOTIDE SEQUENCE</scope>
</reference>
<dbReference type="EMBL" id="VSSQ01002771">
    <property type="protein sequence ID" value="MPM17305.1"/>
    <property type="molecule type" value="Genomic_DNA"/>
</dbReference>
<evidence type="ECO:0008006" key="2">
    <source>
        <dbReference type="Google" id="ProtNLM"/>
    </source>
</evidence>